<dbReference type="Gene3D" id="3.20.20.140">
    <property type="entry name" value="Metal-dependent hydrolases"/>
    <property type="match status" value="1"/>
</dbReference>
<dbReference type="Pfam" id="PF00962">
    <property type="entry name" value="A_deaminase"/>
    <property type="match status" value="1"/>
</dbReference>
<dbReference type="GO" id="GO:0019239">
    <property type="term" value="F:deaminase activity"/>
    <property type="evidence" value="ECO:0007669"/>
    <property type="project" value="InterPro"/>
</dbReference>
<dbReference type="InterPro" id="IPR001365">
    <property type="entry name" value="A_deaminase_dom"/>
</dbReference>
<dbReference type="GO" id="GO:0046872">
    <property type="term" value="F:metal ion binding"/>
    <property type="evidence" value="ECO:0007669"/>
    <property type="project" value="UniProtKB-KW"/>
</dbReference>
<dbReference type="EMBL" id="PYMH01000001">
    <property type="protein sequence ID" value="PSU35941.1"/>
    <property type="molecule type" value="Genomic_DNA"/>
</dbReference>
<organism evidence="7 8">
    <name type="scientific">Photobacterium lutimaris</name>
    <dbReference type="NCBI Taxonomy" id="388278"/>
    <lineage>
        <taxon>Bacteria</taxon>
        <taxon>Pseudomonadati</taxon>
        <taxon>Pseudomonadota</taxon>
        <taxon>Gammaproteobacteria</taxon>
        <taxon>Vibrionales</taxon>
        <taxon>Vibrionaceae</taxon>
        <taxon>Photobacterium</taxon>
    </lineage>
</organism>
<comment type="similarity">
    <text evidence="2">Belongs to the metallo-dependent hydrolases superfamily. Adenosine and AMP deaminases family.</text>
</comment>
<dbReference type="GO" id="GO:0016814">
    <property type="term" value="F:hydrolase activity, acting on carbon-nitrogen (but not peptide) bonds, in cyclic amidines"/>
    <property type="evidence" value="ECO:0007669"/>
    <property type="project" value="UniProtKB-ARBA"/>
</dbReference>
<dbReference type="RefSeq" id="WP_107347296.1">
    <property type="nucleotide sequence ID" value="NZ_PYMH01000001.1"/>
</dbReference>
<evidence type="ECO:0000256" key="2">
    <source>
        <dbReference type="ARBA" id="ARBA00006676"/>
    </source>
</evidence>
<evidence type="ECO:0000313" key="8">
    <source>
        <dbReference type="Proteomes" id="UP000241222"/>
    </source>
</evidence>
<dbReference type="PANTHER" id="PTHR43114">
    <property type="entry name" value="ADENINE DEAMINASE"/>
    <property type="match status" value="1"/>
</dbReference>
<dbReference type="AlphaFoldDB" id="A0A2T3J3R5"/>
<sequence length="366" mass="42066">MKSTPITLTEFYHRFPKADLHYHLLGGVRLETMLSFADKYQIALSELEAKAYYRAHQKETGIVKGGIEALTFLYQLMQEPSDYARVMREVAEDAHACGVKYIETFWNPSDTVLSYADVNTALADAIDNAYNELGIVIRLIPSINREKSPEDAVAMVNEMIDSPHPYVLGIGIDYKEHDAPVEKFWKAYRLAKLHGYKLTAHCSEFGLHWRNVETGIELIDVDRIDHGYTIIDNPALTQKYAQRGIPFTVIPSNTYYFKQWPSHQDWCQHHPIRAMAKAGINIIPCTDDWHIHNTTSANCYRVMVEDFGFDIGSLKQMMINSIEASWMPDETKQQWLAEWSHEFDALRANLLAEPTIAPDMKVCYRR</sequence>
<reference evidence="7 8" key="1">
    <citation type="submission" date="2018-03" db="EMBL/GenBank/DDBJ databases">
        <title>Whole genome sequencing of Histamine producing bacteria.</title>
        <authorList>
            <person name="Butler K."/>
        </authorList>
    </citation>
    <scope>NUCLEOTIDE SEQUENCE [LARGE SCALE GENOMIC DNA]</scope>
    <source>
        <strain evidence="7 8">JCM 13586</strain>
    </source>
</reference>
<keyword evidence="5" id="KW-0862">Zinc</keyword>
<name>A0A2T3J3R5_9GAMM</name>
<evidence type="ECO:0000313" key="7">
    <source>
        <dbReference type="EMBL" id="PSU35941.1"/>
    </source>
</evidence>
<comment type="cofactor">
    <cofactor evidence="1">
        <name>Zn(2+)</name>
        <dbReference type="ChEBI" id="CHEBI:29105"/>
    </cofactor>
</comment>
<gene>
    <name evidence="7" type="ORF">C9I99_02685</name>
</gene>
<dbReference type="PANTHER" id="PTHR43114:SF6">
    <property type="entry name" value="ADENINE DEAMINASE"/>
    <property type="match status" value="1"/>
</dbReference>
<comment type="caution">
    <text evidence="7">The sequence shown here is derived from an EMBL/GenBank/DDBJ whole genome shotgun (WGS) entry which is preliminary data.</text>
</comment>
<keyword evidence="4" id="KW-0378">Hydrolase</keyword>
<evidence type="ECO:0000259" key="6">
    <source>
        <dbReference type="Pfam" id="PF00962"/>
    </source>
</evidence>
<dbReference type="OrthoDB" id="105475at2"/>
<evidence type="ECO:0000256" key="5">
    <source>
        <dbReference type="ARBA" id="ARBA00022833"/>
    </source>
</evidence>
<dbReference type="Proteomes" id="UP000241222">
    <property type="component" value="Unassembled WGS sequence"/>
</dbReference>
<keyword evidence="3" id="KW-0479">Metal-binding</keyword>
<feature type="domain" description="Adenosine deaminase" evidence="6">
    <location>
        <begin position="16"/>
        <end position="336"/>
    </location>
</feature>
<dbReference type="InterPro" id="IPR032466">
    <property type="entry name" value="Metal_Hydrolase"/>
</dbReference>
<evidence type="ECO:0000256" key="1">
    <source>
        <dbReference type="ARBA" id="ARBA00001947"/>
    </source>
</evidence>
<proteinExistence type="inferred from homology"/>
<dbReference type="InterPro" id="IPR006330">
    <property type="entry name" value="Ado/ade_deaminase"/>
</dbReference>
<keyword evidence="8" id="KW-1185">Reference proteome</keyword>
<protein>
    <submittedName>
        <fullName evidence="7">Adenosine deaminase</fullName>
    </submittedName>
</protein>
<evidence type="ECO:0000256" key="3">
    <source>
        <dbReference type="ARBA" id="ARBA00022723"/>
    </source>
</evidence>
<evidence type="ECO:0000256" key="4">
    <source>
        <dbReference type="ARBA" id="ARBA00022801"/>
    </source>
</evidence>
<dbReference type="SUPFAM" id="SSF51556">
    <property type="entry name" value="Metallo-dependent hydrolases"/>
    <property type="match status" value="1"/>
</dbReference>
<accession>A0A2T3J3R5</accession>